<dbReference type="EMBL" id="QEKO01000001">
    <property type="protein sequence ID" value="PVY68557.1"/>
    <property type="molecule type" value="Genomic_DNA"/>
</dbReference>
<evidence type="ECO:0000313" key="8">
    <source>
        <dbReference type="EMBL" id="PVY68557.1"/>
    </source>
</evidence>
<keyword evidence="9" id="KW-1185">Reference proteome</keyword>
<protein>
    <recommendedName>
        <fullName evidence="2 4">Acylphosphatase</fullName>
        <ecNumber evidence="2 4">3.6.1.7</ecNumber>
    </recommendedName>
</protein>
<keyword evidence="4 5" id="KW-0378">Hydrolase</keyword>
<dbReference type="NCBIfam" id="NF010998">
    <property type="entry name" value="PRK14424.1"/>
    <property type="match status" value="1"/>
</dbReference>
<dbReference type="Gene3D" id="3.30.70.100">
    <property type="match status" value="1"/>
</dbReference>
<dbReference type="STRING" id="1231391.GCA_000308195_03586"/>
<dbReference type="EC" id="3.6.1.7" evidence="2 4"/>
<dbReference type="SUPFAM" id="SSF54975">
    <property type="entry name" value="Acylphosphatase/BLUF domain-like"/>
    <property type="match status" value="1"/>
</dbReference>
<dbReference type="PROSITE" id="PS51160">
    <property type="entry name" value="ACYLPHOSPHATASE_3"/>
    <property type="match status" value="1"/>
</dbReference>
<gene>
    <name evidence="8" type="ORF">C7440_0963</name>
</gene>
<proteinExistence type="inferred from homology"/>
<dbReference type="InterPro" id="IPR017968">
    <property type="entry name" value="Acylphosphatase_CS"/>
</dbReference>
<dbReference type="InterPro" id="IPR001792">
    <property type="entry name" value="Acylphosphatase-like_dom"/>
</dbReference>
<organism evidence="8 9">
    <name type="scientific">Pusillimonas noertemannii</name>
    <dbReference type="NCBI Taxonomy" id="305977"/>
    <lineage>
        <taxon>Bacteria</taxon>
        <taxon>Pseudomonadati</taxon>
        <taxon>Pseudomonadota</taxon>
        <taxon>Betaproteobacteria</taxon>
        <taxon>Burkholderiales</taxon>
        <taxon>Alcaligenaceae</taxon>
        <taxon>Pusillimonas</taxon>
    </lineage>
</organism>
<dbReference type="OrthoDB" id="5295388at2"/>
<evidence type="ECO:0000256" key="4">
    <source>
        <dbReference type="PROSITE-ProRule" id="PRU00520"/>
    </source>
</evidence>
<dbReference type="PANTHER" id="PTHR47268">
    <property type="entry name" value="ACYLPHOSPHATASE"/>
    <property type="match status" value="1"/>
</dbReference>
<name>A0A2U1CRN1_9BURK</name>
<evidence type="ECO:0000313" key="9">
    <source>
        <dbReference type="Proteomes" id="UP000246145"/>
    </source>
</evidence>
<comment type="catalytic activity">
    <reaction evidence="3 4 5">
        <text>an acyl phosphate + H2O = a carboxylate + phosphate + H(+)</text>
        <dbReference type="Rhea" id="RHEA:14965"/>
        <dbReference type="ChEBI" id="CHEBI:15377"/>
        <dbReference type="ChEBI" id="CHEBI:15378"/>
        <dbReference type="ChEBI" id="CHEBI:29067"/>
        <dbReference type="ChEBI" id="CHEBI:43474"/>
        <dbReference type="ChEBI" id="CHEBI:59918"/>
        <dbReference type="EC" id="3.6.1.7"/>
    </reaction>
</comment>
<feature type="domain" description="Acylphosphatase-like" evidence="7">
    <location>
        <begin position="12"/>
        <end position="98"/>
    </location>
</feature>
<dbReference type="PROSITE" id="PS00151">
    <property type="entry name" value="ACYLPHOSPHATASE_2"/>
    <property type="match status" value="1"/>
</dbReference>
<sequence length="98" mass="10885">MKILDSNLGIETLDVRVTGRVQGVGFRAATVRQAHLLKVTGWVRNAADGSVEALIQGSPEQVDRMLSWLHRGPASARVAEVTHSENHTERHFDNFQQI</sequence>
<dbReference type="GO" id="GO:0003998">
    <property type="term" value="F:acylphosphatase activity"/>
    <property type="evidence" value="ECO:0007669"/>
    <property type="project" value="UniProtKB-EC"/>
</dbReference>
<comment type="caution">
    <text evidence="8">The sequence shown here is derived from an EMBL/GenBank/DDBJ whole genome shotgun (WGS) entry which is preliminary data.</text>
</comment>
<accession>A0A2U1CRN1</accession>
<evidence type="ECO:0000256" key="3">
    <source>
        <dbReference type="ARBA" id="ARBA00047645"/>
    </source>
</evidence>
<feature type="active site" evidence="4">
    <location>
        <position position="45"/>
    </location>
</feature>
<dbReference type="Proteomes" id="UP000246145">
    <property type="component" value="Unassembled WGS sequence"/>
</dbReference>
<dbReference type="AlphaFoldDB" id="A0A2U1CRN1"/>
<evidence type="ECO:0000259" key="7">
    <source>
        <dbReference type="PROSITE" id="PS51160"/>
    </source>
</evidence>
<dbReference type="PANTHER" id="PTHR47268:SF4">
    <property type="entry name" value="ACYLPHOSPHATASE"/>
    <property type="match status" value="1"/>
</dbReference>
<evidence type="ECO:0000256" key="5">
    <source>
        <dbReference type="RuleBase" id="RU000553"/>
    </source>
</evidence>
<evidence type="ECO:0000256" key="1">
    <source>
        <dbReference type="ARBA" id="ARBA00005614"/>
    </source>
</evidence>
<evidence type="ECO:0000256" key="2">
    <source>
        <dbReference type="ARBA" id="ARBA00012150"/>
    </source>
</evidence>
<reference evidence="8 9" key="1">
    <citation type="submission" date="2018-04" db="EMBL/GenBank/DDBJ databases">
        <title>Genomic Encyclopedia of Type Strains, Phase IV (KMG-IV): sequencing the most valuable type-strain genomes for metagenomic binning, comparative biology and taxonomic classification.</title>
        <authorList>
            <person name="Goeker M."/>
        </authorList>
    </citation>
    <scope>NUCLEOTIDE SEQUENCE [LARGE SCALE GENOMIC DNA]</scope>
    <source>
        <strain evidence="8 9">DSM 10065</strain>
    </source>
</reference>
<dbReference type="PRINTS" id="PR00112">
    <property type="entry name" value="ACYLPHPHTASE"/>
</dbReference>
<dbReference type="PROSITE" id="PS00150">
    <property type="entry name" value="ACYLPHOSPHATASE_1"/>
    <property type="match status" value="1"/>
</dbReference>
<dbReference type="InterPro" id="IPR036046">
    <property type="entry name" value="Acylphosphatase-like_dom_sf"/>
</dbReference>
<dbReference type="InterPro" id="IPR020456">
    <property type="entry name" value="Acylphosphatase"/>
</dbReference>
<feature type="active site" evidence="4">
    <location>
        <position position="27"/>
    </location>
</feature>
<evidence type="ECO:0000256" key="6">
    <source>
        <dbReference type="RuleBase" id="RU004168"/>
    </source>
</evidence>
<dbReference type="Pfam" id="PF00708">
    <property type="entry name" value="Acylphosphatase"/>
    <property type="match status" value="1"/>
</dbReference>
<comment type="similarity">
    <text evidence="1 6">Belongs to the acylphosphatase family.</text>
</comment>
<dbReference type="RefSeq" id="WP_116517635.1">
    <property type="nucleotide sequence ID" value="NZ_JACCEX010000001.1"/>
</dbReference>